<evidence type="ECO:0000256" key="7">
    <source>
        <dbReference type="ARBA" id="ARBA00023136"/>
    </source>
</evidence>
<feature type="transmembrane region" description="Helical" evidence="8">
    <location>
        <begin position="70"/>
        <end position="94"/>
    </location>
</feature>
<organism evidence="10 11">
    <name type="scientific">Ravibacter arvi</name>
    <dbReference type="NCBI Taxonomy" id="2051041"/>
    <lineage>
        <taxon>Bacteria</taxon>
        <taxon>Pseudomonadati</taxon>
        <taxon>Bacteroidota</taxon>
        <taxon>Cytophagia</taxon>
        <taxon>Cytophagales</taxon>
        <taxon>Spirosomataceae</taxon>
        <taxon>Ravibacter</taxon>
    </lineage>
</organism>
<keyword evidence="5 8" id="KW-0812">Transmembrane</keyword>
<dbReference type="InterPro" id="IPR004638">
    <property type="entry name" value="EmrB-like"/>
</dbReference>
<keyword evidence="11" id="KW-1185">Reference proteome</keyword>
<evidence type="ECO:0000313" key="10">
    <source>
        <dbReference type="EMBL" id="GAA4434591.1"/>
    </source>
</evidence>
<dbReference type="InterPro" id="IPR036259">
    <property type="entry name" value="MFS_trans_sf"/>
</dbReference>
<evidence type="ECO:0000256" key="8">
    <source>
        <dbReference type="SAM" id="Phobius"/>
    </source>
</evidence>
<dbReference type="NCBIfam" id="TIGR00711">
    <property type="entry name" value="efflux_EmrB"/>
    <property type="match status" value="1"/>
</dbReference>
<dbReference type="InterPro" id="IPR011701">
    <property type="entry name" value="MFS"/>
</dbReference>
<dbReference type="PANTHER" id="PTHR42718:SF9">
    <property type="entry name" value="MAJOR FACILITATOR SUPERFAMILY MULTIDRUG TRANSPORTER MFSC"/>
    <property type="match status" value="1"/>
</dbReference>
<keyword evidence="6 8" id="KW-1133">Transmembrane helix</keyword>
<accession>A0ABP8LR49</accession>
<dbReference type="Gene3D" id="1.20.1720.10">
    <property type="entry name" value="Multidrug resistance protein D"/>
    <property type="match status" value="1"/>
</dbReference>
<proteinExistence type="inferred from homology"/>
<feature type="transmembrane region" description="Helical" evidence="8">
    <location>
        <begin position="165"/>
        <end position="186"/>
    </location>
</feature>
<evidence type="ECO:0000256" key="2">
    <source>
        <dbReference type="ARBA" id="ARBA00008537"/>
    </source>
</evidence>
<evidence type="ECO:0000256" key="5">
    <source>
        <dbReference type="ARBA" id="ARBA00022692"/>
    </source>
</evidence>
<feature type="transmembrane region" description="Helical" evidence="8">
    <location>
        <begin position="266"/>
        <end position="288"/>
    </location>
</feature>
<feature type="transmembrane region" description="Helical" evidence="8">
    <location>
        <begin position="300"/>
        <end position="317"/>
    </location>
</feature>
<feature type="domain" description="Major facilitator superfamily (MFS) profile" evidence="9">
    <location>
        <begin position="9"/>
        <end position="460"/>
    </location>
</feature>
<feature type="transmembrane region" description="Helical" evidence="8">
    <location>
        <begin position="100"/>
        <end position="121"/>
    </location>
</feature>
<feature type="transmembrane region" description="Helical" evidence="8">
    <location>
        <begin position="433"/>
        <end position="455"/>
    </location>
</feature>
<evidence type="ECO:0000259" key="9">
    <source>
        <dbReference type="PROSITE" id="PS50850"/>
    </source>
</evidence>
<sequence>MNIPRKTQFVTTLMIAASMASIDRSIVNVSLPAMRADFGVEMNEIEWVVTAYMLSFLLVLPLMNWLKSRVGYYGLMVVCLSVFTVGSAACSLAPNLPWLVASRCMQAAAGGILTPMTMAILSETLPKEEKGSAIAWWGIGNVTGLAIGPTLGGALSHYFGWPSVFYINLPLGIIALVMTLRHLSFLKHRTLQKNKFDFRGYVLFLGFILLVQLWVWMVAEYPLTDWKTWVTALAAAFFLVNYIRSSRKPDALLDLGVFRYALFNRSAIVIFIRSIALFGGMFYLPFLLQGEMGYSEMQTGLLMLPNALMVLVTRPGAGRLADRGRIRNVTLVGIFMVAFSFVLFAYVNAGTESWWILTIMFFRGIGMGLLVAPVSAALLNAVRRDQTATATTMNSLILQLGGSLGVAISGIFYHRLVVHYEKTLPLALAEHKALQGSFLIAAGMILIACIPASGLPVSNPDGGHRAVEKMQQ</sequence>
<evidence type="ECO:0000256" key="3">
    <source>
        <dbReference type="ARBA" id="ARBA00022448"/>
    </source>
</evidence>
<keyword evidence="3" id="KW-0813">Transport</keyword>
<dbReference type="InterPro" id="IPR020846">
    <property type="entry name" value="MFS_dom"/>
</dbReference>
<gene>
    <name evidence="10" type="ORF">GCM10023091_09770</name>
</gene>
<comment type="caution">
    <text evidence="10">The sequence shown here is derived from an EMBL/GenBank/DDBJ whole genome shotgun (WGS) entry which is preliminary data.</text>
</comment>
<feature type="transmembrane region" description="Helical" evidence="8">
    <location>
        <begin position="391"/>
        <end position="413"/>
    </location>
</feature>
<dbReference type="Gene3D" id="1.20.1250.20">
    <property type="entry name" value="MFS general substrate transporter like domains"/>
    <property type="match status" value="1"/>
</dbReference>
<feature type="transmembrane region" description="Helical" evidence="8">
    <location>
        <begin position="198"/>
        <end position="217"/>
    </location>
</feature>
<name>A0ABP8LR49_9BACT</name>
<keyword evidence="7 8" id="KW-0472">Membrane</keyword>
<reference evidence="11" key="1">
    <citation type="journal article" date="2019" name="Int. J. Syst. Evol. Microbiol.">
        <title>The Global Catalogue of Microorganisms (GCM) 10K type strain sequencing project: providing services to taxonomists for standard genome sequencing and annotation.</title>
        <authorList>
            <consortium name="The Broad Institute Genomics Platform"/>
            <consortium name="The Broad Institute Genome Sequencing Center for Infectious Disease"/>
            <person name="Wu L."/>
            <person name="Ma J."/>
        </authorList>
    </citation>
    <scope>NUCLEOTIDE SEQUENCE [LARGE SCALE GENOMIC DNA]</scope>
    <source>
        <strain evidence="11">JCM 31920</strain>
    </source>
</reference>
<keyword evidence="4" id="KW-1003">Cell membrane</keyword>
<comment type="subcellular location">
    <subcellularLocation>
        <location evidence="1">Cell membrane</location>
        <topology evidence="1">Multi-pass membrane protein</topology>
    </subcellularLocation>
</comment>
<dbReference type="PRINTS" id="PR01036">
    <property type="entry name" value="TCRTETB"/>
</dbReference>
<evidence type="ECO:0000256" key="6">
    <source>
        <dbReference type="ARBA" id="ARBA00022989"/>
    </source>
</evidence>
<dbReference type="SUPFAM" id="SSF103473">
    <property type="entry name" value="MFS general substrate transporter"/>
    <property type="match status" value="1"/>
</dbReference>
<dbReference type="Proteomes" id="UP001501508">
    <property type="component" value="Unassembled WGS sequence"/>
</dbReference>
<comment type="similarity">
    <text evidence="2">Belongs to the major facilitator superfamily. EmrB family.</text>
</comment>
<dbReference type="RefSeq" id="WP_345026954.1">
    <property type="nucleotide sequence ID" value="NZ_BAABEY010000011.1"/>
</dbReference>
<evidence type="ECO:0000256" key="1">
    <source>
        <dbReference type="ARBA" id="ARBA00004651"/>
    </source>
</evidence>
<feature type="transmembrane region" description="Helical" evidence="8">
    <location>
        <begin position="45"/>
        <end position="63"/>
    </location>
</feature>
<protein>
    <submittedName>
        <fullName evidence="10">DHA2 family efflux MFS transporter permease subunit</fullName>
    </submittedName>
</protein>
<feature type="transmembrane region" description="Helical" evidence="8">
    <location>
        <begin position="329"/>
        <end position="347"/>
    </location>
</feature>
<dbReference type="PROSITE" id="PS50850">
    <property type="entry name" value="MFS"/>
    <property type="match status" value="1"/>
</dbReference>
<feature type="transmembrane region" description="Helical" evidence="8">
    <location>
        <begin position="353"/>
        <end position="379"/>
    </location>
</feature>
<evidence type="ECO:0000256" key="4">
    <source>
        <dbReference type="ARBA" id="ARBA00022475"/>
    </source>
</evidence>
<dbReference type="Pfam" id="PF07690">
    <property type="entry name" value="MFS_1"/>
    <property type="match status" value="1"/>
</dbReference>
<evidence type="ECO:0000313" key="11">
    <source>
        <dbReference type="Proteomes" id="UP001501508"/>
    </source>
</evidence>
<dbReference type="EMBL" id="BAABEY010000011">
    <property type="protein sequence ID" value="GAA4434591.1"/>
    <property type="molecule type" value="Genomic_DNA"/>
</dbReference>
<feature type="transmembrane region" description="Helical" evidence="8">
    <location>
        <begin position="229"/>
        <end position="245"/>
    </location>
</feature>
<dbReference type="PANTHER" id="PTHR42718">
    <property type="entry name" value="MAJOR FACILITATOR SUPERFAMILY MULTIDRUG TRANSPORTER MFSC"/>
    <property type="match status" value="1"/>
</dbReference>